<dbReference type="Proteomes" id="UP000324222">
    <property type="component" value="Unassembled WGS sequence"/>
</dbReference>
<gene>
    <name evidence="1" type="ORF">E2C01_065741</name>
</gene>
<protein>
    <submittedName>
        <fullName evidence="1">Uncharacterized protein</fullName>
    </submittedName>
</protein>
<organism evidence="1 2">
    <name type="scientific">Portunus trituberculatus</name>
    <name type="common">Swimming crab</name>
    <name type="synonym">Neptunus trituberculatus</name>
    <dbReference type="NCBI Taxonomy" id="210409"/>
    <lineage>
        <taxon>Eukaryota</taxon>
        <taxon>Metazoa</taxon>
        <taxon>Ecdysozoa</taxon>
        <taxon>Arthropoda</taxon>
        <taxon>Crustacea</taxon>
        <taxon>Multicrustacea</taxon>
        <taxon>Malacostraca</taxon>
        <taxon>Eumalacostraca</taxon>
        <taxon>Eucarida</taxon>
        <taxon>Decapoda</taxon>
        <taxon>Pleocyemata</taxon>
        <taxon>Brachyura</taxon>
        <taxon>Eubrachyura</taxon>
        <taxon>Portunoidea</taxon>
        <taxon>Portunidae</taxon>
        <taxon>Portuninae</taxon>
        <taxon>Portunus</taxon>
    </lineage>
</organism>
<sequence length="62" mass="7015">MPVAHQGTEDTTAVDGDKWKAQRMAVLSRQLRNVITASKNMTHCPAWGERGQERTQQITKYS</sequence>
<dbReference type="EMBL" id="VSRR010032932">
    <property type="protein sequence ID" value="MPC71463.1"/>
    <property type="molecule type" value="Genomic_DNA"/>
</dbReference>
<evidence type="ECO:0000313" key="1">
    <source>
        <dbReference type="EMBL" id="MPC71463.1"/>
    </source>
</evidence>
<keyword evidence="2" id="KW-1185">Reference proteome</keyword>
<reference evidence="1 2" key="1">
    <citation type="submission" date="2019-05" db="EMBL/GenBank/DDBJ databases">
        <title>Another draft genome of Portunus trituberculatus and its Hox gene families provides insights of decapod evolution.</title>
        <authorList>
            <person name="Jeong J.-H."/>
            <person name="Song I."/>
            <person name="Kim S."/>
            <person name="Choi T."/>
            <person name="Kim D."/>
            <person name="Ryu S."/>
            <person name="Kim W."/>
        </authorList>
    </citation>
    <scope>NUCLEOTIDE SEQUENCE [LARGE SCALE GENOMIC DNA]</scope>
    <source>
        <tissue evidence="1">Muscle</tissue>
    </source>
</reference>
<comment type="caution">
    <text evidence="1">The sequence shown here is derived from an EMBL/GenBank/DDBJ whole genome shotgun (WGS) entry which is preliminary data.</text>
</comment>
<proteinExistence type="predicted"/>
<name>A0A5B7HMW7_PORTR</name>
<evidence type="ECO:0000313" key="2">
    <source>
        <dbReference type="Proteomes" id="UP000324222"/>
    </source>
</evidence>
<dbReference type="AlphaFoldDB" id="A0A5B7HMW7"/>
<accession>A0A5B7HMW7</accession>